<name>A0A504IZK4_9FLAO</name>
<proteinExistence type="predicted"/>
<feature type="transmembrane region" description="Helical" evidence="1">
    <location>
        <begin position="124"/>
        <end position="142"/>
    </location>
</feature>
<dbReference type="Proteomes" id="UP000315540">
    <property type="component" value="Unassembled WGS sequence"/>
</dbReference>
<evidence type="ECO:0000256" key="1">
    <source>
        <dbReference type="SAM" id="Phobius"/>
    </source>
</evidence>
<dbReference type="AlphaFoldDB" id="A0A504IZK4"/>
<keyword evidence="1" id="KW-0472">Membrane</keyword>
<keyword evidence="1" id="KW-1133">Transmembrane helix</keyword>
<organism evidence="2 3">
    <name type="scientific">Aquimarina algicola</name>
    <dbReference type="NCBI Taxonomy" id="2589995"/>
    <lineage>
        <taxon>Bacteria</taxon>
        <taxon>Pseudomonadati</taxon>
        <taxon>Bacteroidota</taxon>
        <taxon>Flavobacteriia</taxon>
        <taxon>Flavobacteriales</taxon>
        <taxon>Flavobacteriaceae</taxon>
        <taxon>Aquimarina</taxon>
    </lineage>
</organism>
<feature type="transmembrane region" description="Helical" evidence="1">
    <location>
        <begin position="7"/>
        <end position="26"/>
    </location>
</feature>
<feature type="transmembrane region" description="Helical" evidence="1">
    <location>
        <begin position="32"/>
        <end position="51"/>
    </location>
</feature>
<sequence length="208" mass="23732">MTEKIKNNISIGVIWLFNISGIIGILLGYEDWFLRLTPLNLLIYLFLILWNQNFNPKLILMLSIPFCVGMIAEGLGVNFGLIFGNYEYGENLGYKVFGVPLMIGVNWAILTYSSAAIARKIHSGLWVSSLLASILMVAMDVILEVSAPRFDFWEFENNIVPLQNYVGWFGTAFVAHMVFQKLSKTYNYNLSIHIFVAILVFFTVFLFF</sequence>
<dbReference type="InterPro" id="IPR007354">
    <property type="entry name" value="CruF-like"/>
</dbReference>
<keyword evidence="3" id="KW-1185">Reference proteome</keyword>
<dbReference type="PANTHER" id="PTHR39419:SF1">
    <property type="entry name" value="SLL0814 PROTEIN"/>
    <property type="match status" value="1"/>
</dbReference>
<feature type="transmembrane region" description="Helical" evidence="1">
    <location>
        <begin position="92"/>
        <end position="112"/>
    </location>
</feature>
<dbReference type="RefSeq" id="WP_140595275.1">
    <property type="nucleotide sequence ID" value="NZ_VFWZ01000006.1"/>
</dbReference>
<dbReference type="Pfam" id="PF04240">
    <property type="entry name" value="Caroten_synth"/>
    <property type="match status" value="1"/>
</dbReference>
<evidence type="ECO:0000313" key="2">
    <source>
        <dbReference type="EMBL" id="TPN83967.1"/>
    </source>
</evidence>
<protein>
    <submittedName>
        <fullName evidence="2">Carotenoid biosynthesis protein</fullName>
    </submittedName>
</protein>
<evidence type="ECO:0000313" key="3">
    <source>
        <dbReference type="Proteomes" id="UP000315540"/>
    </source>
</evidence>
<dbReference type="OrthoDB" id="9811293at2"/>
<feature type="transmembrane region" description="Helical" evidence="1">
    <location>
        <begin position="58"/>
        <end position="86"/>
    </location>
</feature>
<gene>
    <name evidence="2" type="ORF">FHK87_18560</name>
</gene>
<feature type="transmembrane region" description="Helical" evidence="1">
    <location>
        <begin position="186"/>
        <end position="207"/>
    </location>
</feature>
<reference evidence="2 3" key="1">
    <citation type="submission" date="2019-06" db="EMBL/GenBank/DDBJ databases">
        <authorList>
            <person name="Meng X."/>
        </authorList>
    </citation>
    <scope>NUCLEOTIDE SEQUENCE [LARGE SCALE GENOMIC DNA]</scope>
    <source>
        <strain evidence="2 3">M625</strain>
    </source>
</reference>
<accession>A0A504IZK4</accession>
<dbReference type="PANTHER" id="PTHR39419">
    <property type="entry name" value="SLL0814 PROTEIN"/>
    <property type="match status" value="1"/>
</dbReference>
<keyword evidence="1" id="KW-0812">Transmembrane</keyword>
<comment type="caution">
    <text evidence="2">The sequence shown here is derived from an EMBL/GenBank/DDBJ whole genome shotgun (WGS) entry which is preliminary data.</text>
</comment>
<feature type="transmembrane region" description="Helical" evidence="1">
    <location>
        <begin position="162"/>
        <end position="179"/>
    </location>
</feature>
<dbReference type="EMBL" id="VFWZ01000006">
    <property type="protein sequence ID" value="TPN83967.1"/>
    <property type="molecule type" value="Genomic_DNA"/>
</dbReference>